<organism evidence="8 9">
    <name type="scientific">Ligilactobacillus murinus DSM 20452 = NBRC 14221</name>
    <dbReference type="NCBI Taxonomy" id="1423772"/>
    <lineage>
        <taxon>Bacteria</taxon>
        <taxon>Bacillati</taxon>
        <taxon>Bacillota</taxon>
        <taxon>Bacilli</taxon>
        <taxon>Lactobacillales</taxon>
        <taxon>Lactobacillaceae</taxon>
        <taxon>Ligilactobacillus</taxon>
    </lineage>
</organism>
<name>A0A0R2BH37_9LACO</name>
<keyword evidence="3" id="KW-0560">Oxidoreductase</keyword>
<dbReference type="RefSeq" id="WP_056958924.1">
    <property type="nucleotide sequence ID" value="NZ_AYYN01000062.1"/>
</dbReference>
<dbReference type="SUPFAM" id="SSF51430">
    <property type="entry name" value="NAD(P)-linked oxidoreductase"/>
    <property type="match status" value="1"/>
</dbReference>
<dbReference type="GO" id="GO:0016616">
    <property type="term" value="F:oxidoreductase activity, acting on the CH-OH group of donors, NAD or NADP as acceptor"/>
    <property type="evidence" value="ECO:0007669"/>
    <property type="project" value="UniProtKB-ARBA"/>
</dbReference>
<evidence type="ECO:0000256" key="4">
    <source>
        <dbReference type="PIRSR" id="PIRSR000097-1"/>
    </source>
</evidence>
<dbReference type="EMBL" id="AYYN01000062">
    <property type="protein sequence ID" value="KRM75641.1"/>
    <property type="molecule type" value="Genomic_DNA"/>
</dbReference>
<feature type="active site" description="Proton donor" evidence="4">
    <location>
        <position position="48"/>
    </location>
</feature>
<gene>
    <name evidence="8" type="ORF">FC48_GL000058</name>
</gene>
<feature type="domain" description="NADP-dependent oxidoreductase" evidence="7">
    <location>
        <begin position="16"/>
        <end position="254"/>
    </location>
</feature>
<dbReference type="InterPro" id="IPR018170">
    <property type="entry name" value="Aldo/ket_reductase_CS"/>
</dbReference>
<dbReference type="PANTHER" id="PTHR43827:SF3">
    <property type="entry name" value="NADP-DEPENDENT OXIDOREDUCTASE DOMAIN-CONTAINING PROTEIN"/>
    <property type="match status" value="1"/>
</dbReference>
<dbReference type="PANTHER" id="PTHR43827">
    <property type="entry name" value="2,5-DIKETO-D-GLUCONIC ACID REDUCTASE"/>
    <property type="match status" value="1"/>
</dbReference>
<keyword evidence="2" id="KW-0521">NADP</keyword>
<comment type="similarity">
    <text evidence="1">Belongs to the aldo/keto reductase family.</text>
</comment>
<dbReference type="Proteomes" id="UP000051612">
    <property type="component" value="Unassembled WGS sequence"/>
</dbReference>
<evidence type="ECO:0000313" key="8">
    <source>
        <dbReference type="EMBL" id="KRM75641.1"/>
    </source>
</evidence>
<dbReference type="PROSITE" id="PS00798">
    <property type="entry name" value="ALDOKETO_REDUCTASE_1"/>
    <property type="match status" value="1"/>
</dbReference>
<comment type="caution">
    <text evidence="8">The sequence shown here is derived from an EMBL/GenBank/DDBJ whole genome shotgun (WGS) entry which is preliminary data.</text>
</comment>
<evidence type="ECO:0000256" key="6">
    <source>
        <dbReference type="PIRSR" id="PIRSR000097-3"/>
    </source>
</evidence>
<feature type="site" description="Lowers pKa of active site Tyr" evidence="6">
    <location>
        <position position="73"/>
    </location>
</feature>
<dbReference type="InterPro" id="IPR023210">
    <property type="entry name" value="NADP_OxRdtase_dom"/>
</dbReference>
<dbReference type="PATRIC" id="fig|1423772.3.peg.69"/>
<dbReference type="Pfam" id="PF00248">
    <property type="entry name" value="Aldo_ket_red"/>
    <property type="match status" value="1"/>
</dbReference>
<feature type="binding site" evidence="5">
    <location>
        <position position="103"/>
    </location>
    <ligand>
        <name>substrate</name>
    </ligand>
</feature>
<evidence type="ECO:0000313" key="9">
    <source>
        <dbReference type="Proteomes" id="UP000051612"/>
    </source>
</evidence>
<evidence type="ECO:0000256" key="1">
    <source>
        <dbReference type="ARBA" id="ARBA00007905"/>
    </source>
</evidence>
<reference evidence="8 9" key="1">
    <citation type="journal article" date="2015" name="Genome Announc.">
        <title>Expanding the biotechnology potential of lactobacilli through comparative genomics of 213 strains and associated genera.</title>
        <authorList>
            <person name="Sun Z."/>
            <person name="Harris H.M."/>
            <person name="McCann A."/>
            <person name="Guo C."/>
            <person name="Argimon S."/>
            <person name="Zhang W."/>
            <person name="Yang X."/>
            <person name="Jeffery I.B."/>
            <person name="Cooney J.C."/>
            <person name="Kagawa T.F."/>
            <person name="Liu W."/>
            <person name="Song Y."/>
            <person name="Salvetti E."/>
            <person name="Wrobel A."/>
            <person name="Rasinkangas P."/>
            <person name="Parkhill J."/>
            <person name="Rea M.C."/>
            <person name="O'Sullivan O."/>
            <person name="Ritari J."/>
            <person name="Douillard F.P."/>
            <person name="Paul Ross R."/>
            <person name="Yang R."/>
            <person name="Briner A.E."/>
            <person name="Felis G.E."/>
            <person name="de Vos W.M."/>
            <person name="Barrangou R."/>
            <person name="Klaenhammer T.R."/>
            <person name="Caufield P.W."/>
            <person name="Cui Y."/>
            <person name="Zhang H."/>
            <person name="O'Toole P.W."/>
        </authorList>
    </citation>
    <scope>NUCLEOTIDE SEQUENCE [LARGE SCALE GENOMIC DNA]</scope>
    <source>
        <strain evidence="8 9">DSM 20452</strain>
    </source>
</reference>
<dbReference type="InterPro" id="IPR020471">
    <property type="entry name" value="AKR"/>
</dbReference>
<dbReference type="Gene3D" id="3.20.20.100">
    <property type="entry name" value="NADP-dependent oxidoreductase domain"/>
    <property type="match status" value="1"/>
</dbReference>
<dbReference type="PROSITE" id="PS00062">
    <property type="entry name" value="ALDOKETO_REDUCTASE_2"/>
    <property type="match status" value="1"/>
</dbReference>
<accession>A0A0R2BH37</accession>
<sequence length="281" mass="32133">MQNFELNNGVTIPMLGLGTFQMSPDQAQKAVVSALESGYRLLDTANAYLNEKAVGRGIRESSVTRQEIFLSSKLWPTVYQDKTAVDKTLQRLGTDYLDLLFLHQPAGDFMAGYRQLEQAYRDGKIKAIGISNFHGKKLTQLLEQAKIKPQVIQVEAHPYYTQSEIREVLTPYGIKLMAWYPLGHGDHSLLNEPIFTKLAQKYGKSNVQIILRWHVQMGFIVIPGSTDPKHIKDNADIFDFELTPEEMAQIAKLDQKKRYYIPNDAREEQYAQMQMDFEAQK</sequence>
<dbReference type="PRINTS" id="PR00069">
    <property type="entry name" value="ALDKETRDTASE"/>
</dbReference>
<dbReference type="InterPro" id="IPR036812">
    <property type="entry name" value="NAD(P)_OxRdtase_dom_sf"/>
</dbReference>
<evidence type="ECO:0000256" key="3">
    <source>
        <dbReference type="ARBA" id="ARBA00023002"/>
    </source>
</evidence>
<dbReference type="FunFam" id="3.20.20.100:FF:000015">
    <property type="entry name" value="Oxidoreductase, aldo/keto reductase family"/>
    <property type="match status" value="1"/>
</dbReference>
<evidence type="ECO:0000259" key="7">
    <source>
        <dbReference type="Pfam" id="PF00248"/>
    </source>
</evidence>
<protein>
    <submittedName>
        <fullName evidence="8">Oxidoreductase</fullName>
    </submittedName>
</protein>
<proteinExistence type="inferred from homology"/>
<evidence type="ECO:0000256" key="2">
    <source>
        <dbReference type="ARBA" id="ARBA00022857"/>
    </source>
</evidence>
<dbReference type="PIRSF" id="PIRSF000097">
    <property type="entry name" value="AKR"/>
    <property type="match status" value="1"/>
</dbReference>
<dbReference type="AlphaFoldDB" id="A0A0R2BH37"/>
<evidence type="ECO:0000256" key="5">
    <source>
        <dbReference type="PIRSR" id="PIRSR000097-2"/>
    </source>
</evidence>